<dbReference type="PANTHER" id="PTHR23520">
    <property type="entry name" value="TRANSPORTER, PUTATIVE (AFU_ORTHOLOGUE AFUA_3G04000)-RELATED"/>
    <property type="match status" value="1"/>
</dbReference>
<name>A0AA38RHH7_9PEZI</name>
<evidence type="ECO:0000256" key="2">
    <source>
        <dbReference type="ARBA" id="ARBA00022692"/>
    </source>
</evidence>
<dbReference type="InterPro" id="IPR036259">
    <property type="entry name" value="MFS_trans_sf"/>
</dbReference>
<organism evidence="8 9">
    <name type="scientific">Pleurostoma richardsiae</name>
    <dbReference type="NCBI Taxonomy" id="41990"/>
    <lineage>
        <taxon>Eukaryota</taxon>
        <taxon>Fungi</taxon>
        <taxon>Dikarya</taxon>
        <taxon>Ascomycota</taxon>
        <taxon>Pezizomycotina</taxon>
        <taxon>Sordariomycetes</taxon>
        <taxon>Sordariomycetidae</taxon>
        <taxon>Calosphaeriales</taxon>
        <taxon>Pleurostomataceae</taxon>
        <taxon>Pleurostoma</taxon>
    </lineage>
</organism>
<dbReference type="PROSITE" id="PS00216">
    <property type="entry name" value="SUGAR_TRANSPORT_1"/>
    <property type="match status" value="1"/>
</dbReference>
<dbReference type="Proteomes" id="UP001174694">
    <property type="component" value="Unassembled WGS sequence"/>
</dbReference>
<evidence type="ECO:0000256" key="1">
    <source>
        <dbReference type="ARBA" id="ARBA00004141"/>
    </source>
</evidence>
<dbReference type="GO" id="GO:0000329">
    <property type="term" value="C:fungal-type vacuole membrane"/>
    <property type="evidence" value="ECO:0007669"/>
    <property type="project" value="TreeGrafter"/>
</dbReference>
<feature type="region of interest" description="Disordered" evidence="5">
    <location>
        <begin position="474"/>
        <end position="495"/>
    </location>
</feature>
<comment type="subcellular location">
    <subcellularLocation>
        <location evidence="1">Membrane</location>
        <topology evidence="1">Multi-pass membrane protein</topology>
    </subcellularLocation>
</comment>
<dbReference type="Pfam" id="PF07690">
    <property type="entry name" value="MFS_1"/>
    <property type="match status" value="2"/>
</dbReference>
<dbReference type="Gene3D" id="1.20.1250.20">
    <property type="entry name" value="MFS general substrate transporter like domains"/>
    <property type="match status" value="2"/>
</dbReference>
<protein>
    <submittedName>
        <fullName evidence="8">MFS general substrate transporter</fullName>
    </submittedName>
</protein>
<accession>A0AA38RHH7</accession>
<feature type="transmembrane region" description="Helical" evidence="6">
    <location>
        <begin position="89"/>
        <end position="107"/>
    </location>
</feature>
<dbReference type="InterPro" id="IPR020846">
    <property type="entry name" value="MFS_dom"/>
</dbReference>
<feature type="transmembrane region" description="Helical" evidence="6">
    <location>
        <begin position="36"/>
        <end position="55"/>
    </location>
</feature>
<reference evidence="8" key="1">
    <citation type="submission" date="2022-07" db="EMBL/GenBank/DDBJ databases">
        <title>Fungi with potential for degradation of polypropylene.</title>
        <authorList>
            <person name="Gostincar C."/>
        </authorList>
    </citation>
    <scope>NUCLEOTIDE SEQUENCE</scope>
    <source>
        <strain evidence="8">EXF-13308</strain>
    </source>
</reference>
<evidence type="ECO:0000256" key="5">
    <source>
        <dbReference type="SAM" id="MobiDB-lite"/>
    </source>
</evidence>
<feature type="transmembrane region" description="Helical" evidence="6">
    <location>
        <begin position="366"/>
        <end position="388"/>
    </location>
</feature>
<dbReference type="PANTHER" id="PTHR23520:SF5">
    <property type="entry name" value="TRANSPORTER, PUTATIVE (AFU_ORTHOLOGUE AFUA_3G04000)-RELATED"/>
    <property type="match status" value="1"/>
</dbReference>
<feature type="region of interest" description="Disordered" evidence="5">
    <location>
        <begin position="234"/>
        <end position="276"/>
    </location>
</feature>
<evidence type="ECO:0000256" key="3">
    <source>
        <dbReference type="ARBA" id="ARBA00022989"/>
    </source>
</evidence>
<dbReference type="SUPFAM" id="SSF103473">
    <property type="entry name" value="MFS general substrate transporter"/>
    <property type="match status" value="1"/>
</dbReference>
<evidence type="ECO:0000313" key="8">
    <source>
        <dbReference type="EMBL" id="KAJ9148416.1"/>
    </source>
</evidence>
<feature type="transmembrane region" description="Helical" evidence="6">
    <location>
        <begin position="189"/>
        <end position="210"/>
    </location>
</feature>
<gene>
    <name evidence="8" type="ORF">NKR23_g5230</name>
</gene>
<keyword evidence="9" id="KW-1185">Reference proteome</keyword>
<dbReference type="PROSITE" id="PS50850">
    <property type="entry name" value="MFS"/>
    <property type="match status" value="1"/>
</dbReference>
<keyword evidence="4 6" id="KW-0472">Membrane</keyword>
<dbReference type="EMBL" id="JANBVO010000013">
    <property type="protein sequence ID" value="KAJ9148416.1"/>
    <property type="molecule type" value="Genomic_DNA"/>
</dbReference>
<dbReference type="InterPro" id="IPR011701">
    <property type="entry name" value="MFS"/>
</dbReference>
<feature type="transmembrane region" description="Helical" evidence="6">
    <location>
        <begin position="328"/>
        <end position="346"/>
    </location>
</feature>
<feature type="transmembrane region" description="Helical" evidence="6">
    <location>
        <begin position="440"/>
        <end position="464"/>
    </location>
</feature>
<evidence type="ECO:0000259" key="7">
    <source>
        <dbReference type="PROSITE" id="PS50850"/>
    </source>
</evidence>
<proteinExistence type="predicted"/>
<evidence type="ECO:0000256" key="6">
    <source>
        <dbReference type="SAM" id="Phobius"/>
    </source>
</evidence>
<evidence type="ECO:0000256" key="4">
    <source>
        <dbReference type="ARBA" id="ARBA00023136"/>
    </source>
</evidence>
<dbReference type="GO" id="GO:0022857">
    <property type="term" value="F:transmembrane transporter activity"/>
    <property type="evidence" value="ECO:0007669"/>
    <property type="project" value="InterPro"/>
</dbReference>
<sequence length="495" mass="53166">MLKAAVQSAYRESGLRSVRATGRDAWLIILNRSCRMFAFGSVSLVLALFFAALQFSDFQIGLFMTLTLTGDIALSLLLSFVADAIGRRRTLLGGSALMIISGAVFALCERYWLLLAAAVLGVVSATGSDFGPFRAVEESVLSDLTTAGTRADVLAWYVMTASLGSAVGSEMSGRFVELLRGRGWELVDAYHACFWVYGVMGAVNMVSVLLMSDKCELKPPAADDKPIELEGLLDEEDEEERHSSEMTDYAAEAPDHETPTGLEDSTSPAPKKSGRLAQISAETRRTMYVLWFLFMVDTLADGMVSMSLTSYYLDTTFHVPKSSLGDVFSAAYFLCAVVSVFASPLARHIGLVNTMVFTHIPSSAAVLLFPAARGIPLAYTLLLVRIGLNSLDQAPRAALIAAVVRPEERTAIMGVTSMLRTLSGTVGPTITGLLAGNDSFWIAFVAAGALRLAYDVGLFVMCINMTLYKHEPTRDADGATVGGKEADNDEEGAVS</sequence>
<keyword evidence="2 6" id="KW-0812">Transmembrane</keyword>
<feature type="transmembrane region" description="Helical" evidence="6">
    <location>
        <begin position="61"/>
        <end position="82"/>
    </location>
</feature>
<feature type="transmembrane region" description="Helical" evidence="6">
    <location>
        <begin position="288"/>
        <end position="308"/>
    </location>
</feature>
<feature type="domain" description="Major facilitator superfamily (MFS) profile" evidence="7">
    <location>
        <begin position="1"/>
        <end position="466"/>
    </location>
</feature>
<dbReference type="AlphaFoldDB" id="A0AA38RHH7"/>
<comment type="caution">
    <text evidence="8">The sequence shown here is derived from an EMBL/GenBank/DDBJ whole genome shotgun (WGS) entry which is preliminary data.</text>
</comment>
<evidence type="ECO:0000313" key="9">
    <source>
        <dbReference type="Proteomes" id="UP001174694"/>
    </source>
</evidence>
<dbReference type="InterPro" id="IPR005829">
    <property type="entry name" value="Sugar_transporter_CS"/>
</dbReference>
<keyword evidence="3 6" id="KW-1133">Transmembrane helix</keyword>